<accession>K1T1I7</accession>
<feature type="coiled-coil region" evidence="1">
    <location>
        <begin position="13"/>
        <end position="40"/>
    </location>
</feature>
<keyword evidence="1" id="KW-0175">Coiled coil</keyword>
<dbReference type="AlphaFoldDB" id="K1T1I7"/>
<name>K1T1I7_9ZZZZ</name>
<sequence length="96" mass="11486">MLYSDYKDDKLTREEYVKRSKAMVEQIDELHQEIEQLKTEIPPEDNSSSKFETQLESIINMESFDREKIQKVIKKVIINGEDNIEIVWNTDDPFFK</sequence>
<evidence type="ECO:0000256" key="1">
    <source>
        <dbReference type="SAM" id="Coils"/>
    </source>
</evidence>
<evidence type="ECO:0000313" key="2">
    <source>
        <dbReference type="EMBL" id="EKC63728.1"/>
    </source>
</evidence>
<gene>
    <name evidence="2" type="ORF">OBE_07312</name>
</gene>
<organism evidence="2">
    <name type="scientific">human gut metagenome</name>
    <dbReference type="NCBI Taxonomy" id="408170"/>
    <lineage>
        <taxon>unclassified sequences</taxon>
        <taxon>metagenomes</taxon>
        <taxon>organismal metagenomes</taxon>
    </lineage>
</organism>
<dbReference type="EMBL" id="AJWZ01005026">
    <property type="protein sequence ID" value="EKC63728.1"/>
    <property type="molecule type" value="Genomic_DNA"/>
</dbReference>
<proteinExistence type="predicted"/>
<protein>
    <submittedName>
        <fullName evidence="2">TnpX site-specific recombinase</fullName>
    </submittedName>
</protein>
<comment type="caution">
    <text evidence="2">The sequence shown here is derived from an EMBL/GenBank/DDBJ whole genome shotgun (WGS) entry which is preliminary data.</text>
</comment>
<reference evidence="2" key="1">
    <citation type="journal article" date="2013" name="Environ. Microbiol.">
        <title>Microbiota from the distal guts of lean and obese adolescents exhibit partial functional redundancy besides clear differences in community structure.</title>
        <authorList>
            <person name="Ferrer M."/>
            <person name="Ruiz A."/>
            <person name="Lanza F."/>
            <person name="Haange S.B."/>
            <person name="Oberbach A."/>
            <person name="Till H."/>
            <person name="Bargiela R."/>
            <person name="Campoy C."/>
            <person name="Segura M.T."/>
            <person name="Richter M."/>
            <person name="von Bergen M."/>
            <person name="Seifert J."/>
            <person name="Suarez A."/>
        </authorList>
    </citation>
    <scope>NUCLEOTIDE SEQUENCE</scope>
</reference>